<feature type="compositionally biased region" description="Basic and acidic residues" evidence="1">
    <location>
        <begin position="21"/>
        <end position="38"/>
    </location>
</feature>
<comment type="caution">
    <text evidence="2">The sequence shown here is derived from an EMBL/GenBank/DDBJ whole genome shotgun (WGS) entry which is preliminary data.</text>
</comment>
<proteinExistence type="predicted"/>
<feature type="region of interest" description="Disordered" evidence="1">
    <location>
        <begin position="21"/>
        <end position="59"/>
    </location>
</feature>
<evidence type="ECO:0000313" key="3">
    <source>
        <dbReference type="Proteomes" id="UP001595817"/>
    </source>
</evidence>
<organism evidence="2 3">
    <name type="scientific">Chungangia koreensis</name>
    <dbReference type="NCBI Taxonomy" id="752657"/>
    <lineage>
        <taxon>Bacteria</taxon>
        <taxon>Bacillati</taxon>
        <taxon>Bacillota</taxon>
        <taxon>Bacilli</taxon>
        <taxon>Lactobacillales</taxon>
        <taxon>Chungangia</taxon>
    </lineage>
</organism>
<dbReference type="Proteomes" id="UP001595817">
    <property type="component" value="Unassembled WGS sequence"/>
</dbReference>
<keyword evidence="3" id="KW-1185">Reference proteome</keyword>
<evidence type="ECO:0000256" key="1">
    <source>
        <dbReference type="SAM" id="MobiDB-lite"/>
    </source>
</evidence>
<accession>A0ABV8X5N5</accession>
<reference evidence="3" key="1">
    <citation type="journal article" date="2019" name="Int. J. Syst. Evol. Microbiol.">
        <title>The Global Catalogue of Microorganisms (GCM) 10K type strain sequencing project: providing services to taxonomists for standard genome sequencing and annotation.</title>
        <authorList>
            <consortium name="The Broad Institute Genomics Platform"/>
            <consortium name="The Broad Institute Genome Sequencing Center for Infectious Disease"/>
            <person name="Wu L."/>
            <person name="Ma J."/>
        </authorList>
    </citation>
    <scope>NUCLEOTIDE SEQUENCE [LARGE SCALE GENOMIC DNA]</scope>
    <source>
        <strain evidence="3">CCUG 59778</strain>
    </source>
</reference>
<name>A0ABV8X5N5_9LACT</name>
<evidence type="ECO:0000313" key="2">
    <source>
        <dbReference type="EMBL" id="MFC4410419.1"/>
    </source>
</evidence>
<gene>
    <name evidence="2" type="ORF">ACFOZY_08280</name>
</gene>
<protein>
    <submittedName>
        <fullName evidence="2">Uncharacterized protein</fullName>
    </submittedName>
</protein>
<dbReference type="EMBL" id="JBHSEC010000014">
    <property type="protein sequence ID" value="MFC4410419.1"/>
    <property type="molecule type" value="Genomic_DNA"/>
</dbReference>
<sequence length="59" mass="6703">MYFIAVFFVVIYKLTPLPAKHRTEPAKERLATAKENPKLRGTAKEVPQPAKHQTEPAKD</sequence>